<keyword evidence="3 9" id="KW-0547">Nucleotide-binding</keyword>
<proteinExistence type="inferred from homology"/>
<gene>
    <name evidence="9" type="primary">ftsY</name>
    <name evidence="11" type="ORF">BLITH_1107</name>
</gene>
<dbReference type="InterPro" id="IPR013822">
    <property type="entry name" value="Signal_recog_particl_SRP54_hlx"/>
</dbReference>
<comment type="function">
    <text evidence="9">Involved in targeting and insertion of nascent membrane proteins into the cytoplasmic membrane. Acts as a receptor for the complex formed by the signal recognition particle (SRP) and the ribosome-nascent chain (RNC).</text>
</comment>
<organism evidence="11 12">
    <name type="scientific">Brockia lithotrophica</name>
    <dbReference type="NCBI Taxonomy" id="933949"/>
    <lineage>
        <taxon>Bacteria</taxon>
        <taxon>Bacillati</taxon>
        <taxon>Bacillota</taxon>
        <taxon>Bacilli</taxon>
        <taxon>Bacillales</taxon>
        <taxon>Bacillales Family X. Incertae Sedis</taxon>
        <taxon>Brockia</taxon>
    </lineage>
</organism>
<dbReference type="InterPro" id="IPR036225">
    <property type="entry name" value="SRP/SRP_N"/>
</dbReference>
<dbReference type="Pfam" id="PF02881">
    <property type="entry name" value="SRP54_N"/>
    <property type="match status" value="1"/>
</dbReference>
<dbReference type="SUPFAM" id="SSF52540">
    <property type="entry name" value="P-loop containing nucleoside triphosphate hydrolases"/>
    <property type="match status" value="1"/>
</dbReference>
<dbReference type="GO" id="GO:0005047">
    <property type="term" value="F:signal recognition particle binding"/>
    <property type="evidence" value="ECO:0007669"/>
    <property type="project" value="TreeGrafter"/>
</dbReference>
<sequence>MGLWDRLRRTLGEAGGRIGSAFGRGLAKTRHALVDPLEGLFRRRTTFDDDFYLELEEILIAADVGVKTSAWLVESLRADVRKKGLTTPEEVREALAARILEVFGEDESRFRLAFAPEGPTVILFVGVNGTGKTTTLGKLAHRLKGEGKRVLLAAGDTFRAGAIDQLRLWGERVGADVVARGEGADPAAVLYEAVDRAQREGYDVLLGDTAGRLHAKQHLMNELRKIVRVVGQKLPGAPHEVLLVLDGTAGQNGLRQAEVFLEAARVTGIAVTKLDGTARGGVVVTIQKELGIPVKLVGVGEGMEDLLDFSPPAFVAGLFGEGEVRATS</sequence>
<evidence type="ECO:0000256" key="8">
    <source>
        <dbReference type="ARBA" id="ARBA00048027"/>
    </source>
</evidence>
<dbReference type="InterPro" id="IPR042101">
    <property type="entry name" value="SRP54_N_sf"/>
</dbReference>
<comment type="caution">
    <text evidence="11">The sequence shown here is derived from an EMBL/GenBank/DDBJ whole genome shotgun (WGS) entry which is preliminary data.</text>
</comment>
<evidence type="ECO:0000256" key="9">
    <source>
        <dbReference type="HAMAP-Rule" id="MF_00920"/>
    </source>
</evidence>
<evidence type="ECO:0000259" key="10">
    <source>
        <dbReference type="PROSITE" id="PS00300"/>
    </source>
</evidence>
<feature type="binding site" evidence="9">
    <location>
        <begin position="126"/>
        <end position="133"/>
    </location>
    <ligand>
        <name>GTP</name>
        <dbReference type="ChEBI" id="CHEBI:37565"/>
    </ligand>
</feature>
<protein>
    <recommendedName>
        <fullName evidence="9">Signal recognition particle receptor FtsY</fullName>
        <shortName evidence="9">SRP receptor</shortName>
        <ecNumber evidence="9">3.6.5.4</ecNumber>
    </recommendedName>
</protein>
<dbReference type="Proteomes" id="UP000244016">
    <property type="component" value="Unassembled WGS sequence"/>
</dbReference>
<dbReference type="HAMAP" id="MF_00920">
    <property type="entry name" value="FtsY"/>
    <property type="match status" value="1"/>
</dbReference>
<dbReference type="SMART" id="SM00382">
    <property type="entry name" value="AAA"/>
    <property type="match status" value="1"/>
</dbReference>
<comment type="catalytic activity">
    <reaction evidence="8 9">
        <text>GTP + H2O = GDP + phosphate + H(+)</text>
        <dbReference type="Rhea" id="RHEA:19669"/>
        <dbReference type="ChEBI" id="CHEBI:15377"/>
        <dbReference type="ChEBI" id="CHEBI:15378"/>
        <dbReference type="ChEBI" id="CHEBI:37565"/>
        <dbReference type="ChEBI" id="CHEBI:43474"/>
        <dbReference type="ChEBI" id="CHEBI:58189"/>
        <dbReference type="EC" id="3.6.5.4"/>
    </reaction>
</comment>
<keyword evidence="1 9" id="KW-1003">Cell membrane</keyword>
<evidence type="ECO:0000256" key="1">
    <source>
        <dbReference type="ARBA" id="ARBA00022475"/>
    </source>
</evidence>
<evidence type="ECO:0000256" key="4">
    <source>
        <dbReference type="ARBA" id="ARBA00022801"/>
    </source>
</evidence>
<accession>A0A2T5G7H5</accession>
<dbReference type="AlphaFoldDB" id="A0A2T5G7H5"/>
<dbReference type="GO" id="GO:0005886">
    <property type="term" value="C:plasma membrane"/>
    <property type="evidence" value="ECO:0007669"/>
    <property type="project" value="UniProtKB-SubCell"/>
</dbReference>
<dbReference type="SUPFAM" id="SSF47364">
    <property type="entry name" value="Domain of the SRP/SRP receptor G-proteins"/>
    <property type="match status" value="1"/>
</dbReference>
<dbReference type="NCBIfam" id="TIGR00064">
    <property type="entry name" value="ftsY"/>
    <property type="match status" value="1"/>
</dbReference>
<dbReference type="Gene3D" id="1.20.120.140">
    <property type="entry name" value="Signal recognition particle SRP54, nucleotide-binding domain"/>
    <property type="match status" value="1"/>
</dbReference>
<keyword evidence="6 9" id="KW-0472">Membrane</keyword>
<dbReference type="GO" id="GO:0005525">
    <property type="term" value="F:GTP binding"/>
    <property type="evidence" value="ECO:0007669"/>
    <property type="project" value="UniProtKB-UniRule"/>
</dbReference>
<dbReference type="Gene3D" id="3.40.50.300">
    <property type="entry name" value="P-loop containing nucleotide triphosphate hydrolases"/>
    <property type="match status" value="1"/>
</dbReference>
<dbReference type="InterPro" id="IPR004390">
    <property type="entry name" value="SR_rcpt_FtsY"/>
</dbReference>
<name>A0A2T5G7H5_9BACL</name>
<comment type="subcellular location">
    <subcellularLocation>
        <location evidence="9">Cell membrane</location>
        <topology evidence="9">Peripheral membrane protein</topology>
        <orientation evidence="9">Cytoplasmic side</orientation>
    </subcellularLocation>
    <subcellularLocation>
        <location evidence="9">Cytoplasm</location>
    </subcellularLocation>
</comment>
<dbReference type="InterPro" id="IPR000897">
    <property type="entry name" value="SRP54_GTPase_dom"/>
</dbReference>
<keyword evidence="7 9" id="KW-0675">Receptor</keyword>
<keyword evidence="5 9" id="KW-0342">GTP-binding</keyword>
<reference evidence="11 12" key="1">
    <citation type="submission" date="2017-08" db="EMBL/GenBank/DDBJ databases">
        <title>Burning lignite coal seam in the remote Altai Mountains harbors a hydrogen-driven thermophilic microbial community.</title>
        <authorList>
            <person name="Kadnikov V.V."/>
            <person name="Mardanov A.V."/>
            <person name="Ivasenko D."/>
            <person name="Beletsky A.V."/>
            <person name="Karnachuk O.V."/>
            <person name="Ravin N.V."/>
        </authorList>
    </citation>
    <scope>NUCLEOTIDE SEQUENCE [LARGE SCALE GENOMIC DNA]</scope>
    <source>
        <strain evidence="11">AL31</strain>
    </source>
</reference>
<dbReference type="EMBL" id="PEBW01000003">
    <property type="protein sequence ID" value="PTQ52140.1"/>
    <property type="molecule type" value="Genomic_DNA"/>
</dbReference>
<evidence type="ECO:0000256" key="2">
    <source>
        <dbReference type="ARBA" id="ARBA00022490"/>
    </source>
</evidence>
<feature type="binding site" evidence="9">
    <location>
        <begin position="208"/>
        <end position="212"/>
    </location>
    <ligand>
        <name>GTP</name>
        <dbReference type="ChEBI" id="CHEBI:37565"/>
    </ligand>
</feature>
<evidence type="ECO:0000256" key="5">
    <source>
        <dbReference type="ARBA" id="ARBA00023134"/>
    </source>
</evidence>
<keyword evidence="2 9" id="KW-0963">Cytoplasm</keyword>
<dbReference type="PANTHER" id="PTHR43134">
    <property type="entry name" value="SIGNAL RECOGNITION PARTICLE RECEPTOR SUBUNIT ALPHA"/>
    <property type="match status" value="1"/>
</dbReference>
<evidence type="ECO:0000256" key="6">
    <source>
        <dbReference type="ARBA" id="ARBA00023136"/>
    </source>
</evidence>
<dbReference type="FunFam" id="1.20.120.140:FF:000002">
    <property type="entry name" value="Signal recognition particle receptor FtsY"/>
    <property type="match status" value="1"/>
</dbReference>
<dbReference type="GO" id="GO:0003924">
    <property type="term" value="F:GTPase activity"/>
    <property type="evidence" value="ECO:0007669"/>
    <property type="project" value="UniProtKB-UniRule"/>
</dbReference>
<dbReference type="PROSITE" id="PS00300">
    <property type="entry name" value="SRP54"/>
    <property type="match status" value="1"/>
</dbReference>
<comment type="subunit">
    <text evidence="9">Part of the signal recognition particle protein translocation system, which is composed of SRP and FtsY.</text>
</comment>
<dbReference type="SMART" id="SM00963">
    <property type="entry name" value="SRP54_N"/>
    <property type="match status" value="1"/>
</dbReference>
<dbReference type="GO" id="GO:0006614">
    <property type="term" value="P:SRP-dependent cotranslational protein targeting to membrane"/>
    <property type="evidence" value="ECO:0007669"/>
    <property type="project" value="InterPro"/>
</dbReference>
<feature type="domain" description="SRP54-type proteins GTP-binding" evidence="10">
    <location>
        <begin position="293"/>
        <end position="306"/>
    </location>
</feature>
<evidence type="ECO:0000313" key="11">
    <source>
        <dbReference type="EMBL" id="PTQ52140.1"/>
    </source>
</evidence>
<dbReference type="InterPro" id="IPR003593">
    <property type="entry name" value="AAA+_ATPase"/>
</dbReference>
<evidence type="ECO:0000256" key="7">
    <source>
        <dbReference type="ARBA" id="ARBA00023170"/>
    </source>
</evidence>
<dbReference type="SMART" id="SM00962">
    <property type="entry name" value="SRP54"/>
    <property type="match status" value="1"/>
</dbReference>
<comment type="similarity">
    <text evidence="9">Belongs to the GTP-binding SRP family. FtsY subfamily.</text>
</comment>
<dbReference type="EC" id="3.6.5.4" evidence="9"/>
<dbReference type="GO" id="GO:0005737">
    <property type="term" value="C:cytoplasm"/>
    <property type="evidence" value="ECO:0007669"/>
    <property type="project" value="UniProtKB-SubCell"/>
</dbReference>
<feature type="binding site" evidence="9">
    <location>
        <begin position="272"/>
        <end position="275"/>
    </location>
    <ligand>
        <name>GTP</name>
        <dbReference type="ChEBI" id="CHEBI:37565"/>
    </ligand>
</feature>
<evidence type="ECO:0000313" key="12">
    <source>
        <dbReference type="Proteomes" id="UP000244016"/>
    </source>
</evidence>
<dbReference type="Pfam" id="PF00448">
    <property type="entry name" value="SRP54"/>
    <property type="match status" value="1"/>
</dbReference>
<keyword evidence="4 9" id="KW-0378">Hydrolase</keyword>
<dbReference type="InterPro" id="IPR027417">
    <property type="entry name" value="P-loop_NTPase"/>
</dbReference>
<dbReference type="FunFam" id="3.40.50.300:FF:000053">
    <property type="entry name" value="Signal recognition particle receptor FtsY"/>
    <property type="match status" value="1"/>
</dbReference>
<evidence type="ECO:0000256" key="3">
    <source>
        <dbReference type="ARBA" id="ARBA00022741"/>
    </source>
</evidence>
<dbReference type="CDD" id="cd17874">
    <property type="entry name" value="FtsY"/>
    <property type="match status" value="1"/>
</dbReference>
<dbReference type="PANTHER" id="PTHR43134:SF1">
    <property type="entry name" value="SIGNAL RECOGNITION PARTICLE RECEPTOR SUBUNIT ALPHA"/>
    <property type="match status" value="1"/>
</dbReference>